<gene>
    <name evidence="2" type="ORF">EJD97_014085</name>
</gene>
<comment type="caution">
    <text evidence="2">The sequence shown here is derived from an EMBL/GenBank/DDBJ whole genome shotgun (WGS) entry which is preliminary data.</text>
</comment>
<feature type="non-terminal residue" evidence="2">
    <location>
        <position position="1"/>
    </location>
</feature>
<reference evidence="2" key="1">
    <citation type="submission" date="2019-05" db="EMBL/GenBank/DDBJ databases">
        <title>The de novo reference genome and transcriptome assemblies of the wild tomato species Solanum chilense.</title>
        <authorList>
            <person name="Stam R."/>
            <person name="Nosenko T."/>
            <person name="Hoerger A.C."/>
            <person name="Stephan W."/>
            <person name="Seidel M.A."/>
            <person name="Kuhn J.M.M."/>
            <person name="Haberer G."/>
            <person name="Tellier A."/>
        </authorList>
    </citation>
    <scope>NUCLEOTIDE SEQUENCE</scope>
    <source>
        <tissue evidence="2">Mature leaves</tissue>
    </source>
</reference>
<organism evidence="2">
    <name type="scientific">Solanum chilense</name>
    <name type="common">Tomato</name>
    <name type="synonym">Lycopersicon chilense</name>
    <dbReference type="NCBI Taxonomy" id="4083"/>
    <lineage>
        <taxon>Eukaryota</taxon>
        <taxon>Viridiplantae</taxon>
        <taxon>Streptophyta</taxon>
        <taxon>Embryophyta</taxon>
        <taxon>Tracheophyta</taxon>
        <taxon>Spermatophyta</taxon>
        <taxon>Magnoliopsida</taxon>
        <taxon>eudicotyledons</taxon>
        <taxon>Gunneridae</taxon>
        <taxon>Pentapetalae</taxon>
        <taxon>asterids</taxon>
        <taxon>lamiids</taxon>
        <taxon>Solanales</taxon>
        <taxon>Solanaceae</taxon>
        <taxon>Solanoideae</taxon>
        <taxon>Solaneae</taxon>
        <taxon>Solanum</taxon>
        <taxon>Solanum subgen. Lycopersicon</taxon>
    </lineage>
</organism>
<protein>
    <submittedName>
        <fullName evidence="2">Uncharacterized protein</fullName>
    </submittedName>
</protein>
<keyword evidence="1" id="KW-0472">Membrane</keyword>
<dbReference type="AlphaFoldDB" id="A0A6N2AGS5"/>
<evidence type="ECO:0000313" key="2">
    <source>
        <dbReference type="EMBL" id="TMW80880.1"/>
    </source>
</evidence>
<feature type="transmembrane region" description="Helical" evidence="1">
    <location>
        <begin position="20"/>
        <end position="36"/>
    </location>
</feature>
<dbReference type="EMBL" id="RXGB01036227">
    <property type="protein sequence ID" value="TMW80880.1"/>
    <property type="molecule type" value="Genomic_DNA"/>
</dbReference>
<sequence>FKCPLTYSFLHSRRSSSNSYIGYLFNYLILIFALVLKNSTISLHPQSIDTFSQYNLEQLCC</sequence>
<accession>A0A6N2AGS5</accession>
<keyword evidence="1" id="KW-0812">Transmembrane</keyword>
<keyword evidence="1" id="KW-1133">Transmembrane helix</keyword>
<proteinExistence type="predicted"/>
<evidence type="ECO:0000256" key="1">
    <source>
        <dbReference type="SAM" id="Phobius"/>
    </source>
</evidence>
<name>A0A6N2AGS5_SOLCI</name>